<protein>
    <submittedName>
        <fullName evidence="2">Uncharacterized protein</fullName>
    </submittedName>
</protein>
<accession>A0A9W8M5A3</accession>
<dbReference type="EMBL" id="JANBUY010000025">
    <property type="protein sequence ID" value="KAJ2867077.1"/>
    <property type="molecule type" value="Genomic_DNA"/>
</dbReference>
<keyword evidence="3" id="KW-1185">Reference proteome</keyword>
<evidence type="ECO:0000313" key="2">
    <source>
        <dbReference type="EMBL" id="KAJ2867077.1"/>
    </source>
</evidence>
<reference evidence="2" key="1">
    <citation type="submission" date="2022-07" db="EMBL/GenBank/DDBJ databases">
        <title>Phylogenomic reconstructions and comparative analyses of Kickxellomycotina fungi.</title>
        <authorList>
            <person name="Reynolds N.K."/>
            <person name="Stajich J.E."/>
            <person name="Barry K."/>
            <person name="Grigoriev I.V."/>
            <person name="Crous P."/>
            <person name="Smith M.E."/>
        </authorList>
    </citation>
    <scope>NUCLEOTIDE SEQUENCE</scope>
    <source>
        <strain evidence="2">RSA 476</strain>
    </source>
</reference>
<dbReference type="Proteomes" id="UP001140074">
    <property type="component" value="Unassembled WGS sequence"/>
</dbReference>
<comment type="caution">
    <text evidence="2">The sequence shown here is derived from an EMBL/GenBank/DDBJ whole genome shotgun (WGS) entry which is preliminary data.</text>
</comment>
<gene>
    <name evidence="2" type="ORF">GGH94_001056</name>
</gene>
<evidence type="ECO:0000313" key="3">
    <source>
        <dbReference type="Proteomes" id="UP001140074"/>
    </source>
</evidence>
<dbReference type="AlphaFoldDB" id="A0A9W8M5A3"/>
<organism evidence="2 3">
    <name type="scientific">Coemansia aciculifera</name>
    <dbReference type="NCBI Taxonomy" id="417176"/>
    <lineage>
        <taxon>Eukaryota</taxon>
        <taxon>Fungi</taxon>
        <taxon>Fungi incertae sedis</taxon>
        <taxon>Zoopagomycota</taxon>
        <taxon>Kickxellomycotina</taxon>
        <taxon>Kickxellomycetes</taxon>
        <taxon>Kickxellales</taxon>
        <taxon>Kickxellaceae</taxon>
        <taxon>Coemansia</taxon>
    </lineage>
</organism>
<evidence type="ECO:0000256" key="1">
    <source>
        <dbReference type="SAM" id="MobiDB-lite"/>
    </source>
</evidence>
<feature type="region of interest" description="Disordered" evidence="1">
    <location>
        <begin position="1"/>
        <end position="56"/>
    </location>
</feature>
<name>A0A9W8M5A3_9FUNG</name>
<proteinExistence type="predicted"/>
<sequence>MTPKRACHGASERPILSTPKTRAPLRVPHGASAAGPNGRAPMAAAVSHGSLTPAAR</sequence>